<dbReference type="HOGENOM" id="CLU_2718474_0_0_9"/>
<dbReference type="AlphaFoldDB" id="A0A0D5NGR9"/>
<keyword evidence="2" id="KW-1185">Reference proteome</keyword>
<dbReference type="RefSeq" id="WP_045669906.1">
    <property type="nucleotide sequence ID" value="NZ_CP011058.1"/>
</dbReference>
<accession>A0A0D5NGR9</accession>
<name>A0A0D5NGR9_9BACL</name>
<sequence length="72" mass="8775">MMNIIRFKNRSVPVYYTPGQESSLKMLPEKLYEMEMDFEFRKRWKRIKSVEMVRDVAIFQYNDGTKLYLEVG</sequence>
<dbReference type="PATRIC" id="fig|1126833.4.peg.1685"/>
<dbReference type="OrthoDB" id="2662826at2"/>
<protein>
    <submittedName>
        <fullName evidence="1">Uncharacterized protein</fullName>
    </submittedName>
</protein>
<reference evidence="1 2" key="1">
    <citation type="journal article" date="2015" name="J. Biotechnol.">
        <title>Complete genome sequence of Paenibacillus beijingensis 7188(T) (=DSM 24997(T)), a novel rhizobacterium from jujube garden soil.</title>
        <authorList>
            <person name="Kwak Y."/>
            <person name="Shin J.H."/>
        </authorList>
    </citation>
    <scope>NUCLEOTIDE SEQUENCE [LARGE SCALE GENOMIC DNA]</scope>
    <source>
        <strain evidence="1 2">DSM 24997</strain>
    </source>
</reference>
<dbReference type="KEGG" id="pbj:VN24_07660"/>
<dbReference type="EMBL" id="CP011058">
    <property type="protein sequence ID" value="AJY74471.1"/>
    <property type="molecule type" value="Genomic_DNA"/>
</dbReference>
<evidence type="ECO:0000313" key="1">
    <source>
        <dbReference type="EMBL" id="AJY74471.1"/>
    </source>
</evidence>
<proteinExistence type="predicted"/>
<evidence type="ECO:0000313" key="2">
    <source>
        <dbReference type="Proteomes" id="UP000032633"/>
    </source>
</evidence>
<reference evidence="2" key="2">
    <citation type="submission" date="2015-03" db="EMBL/GenBank/DDBJ databases">
        <title>Genome sequence of Paenibacillus beijingensis strain DSM 24997T.</title>
        <authorList>
            <person name="Kwak Y."/>
            <person name="Shin J.-H."/>
        </authorList>
    </citation>
    <scope>NUCLEOTIDE SEQUENCE [LARGE SCALE GENOMIC DNA]</scope>
    <source>
        <strain evidence="2">DSM 24997</strain>
    </source>
</reference>
<dbReference type="Proteomes" id="UP000032633">
    <property type="component" value="Chromosome"/>
</dbReference>
<organism evidence="1 2">
    <name type="scientific">Paenibacillus beijingensis</name>
    <dbReference type="NCBI Taxonomy" id="1126833"/>
    <lineage>
        <taxon>Bacteria</taxon>
        <taxon>Bacillati</taxon>
        <taxon>Bacillota</taxon>
        <taxon>Bacilli</taxon>
        <taxon>Bacillales</taxon>
        <taxon>Paenibacillaceae</taxon>
        <taxon>Paenibacillus</taxon>
    </lineage>
</organism>
<gene>
    <name evidence="1" type="ORF">VN24_07660</name>
</gene>